<evidence type="ECO:0000256" key="3">
    <source>
        <dbReference type="ARBA" id="ARBA00024378"/>
    </source>
</evidence>
<reference evidence="6 7" key="1">
    <citation type="submission" date="2025-04" db="UniProtKB">
        <authorList>
            <consortium name="RefSeq"/>
        </authorList>
    </citation>
    <scope>IDENTIFICATION</scope>
</reference>
<dbReference type="GO" id="GO:0005516">
    <property type="term" value="F:calmodulin binding"/>
    <property type="evidence" value="ECO:0007669"/>
    <property type="project" value="UniProtKB-KW"/>
</dbReference>
<dbReference type="InterPro" id="IPR000048">
    <property type="entry name" value="IQ_motif_EF-hand-BS"/>
</dbReference>
<dbReference type="AlphaFoldDB" id="A0A1U8BB01"/>
<dbReference type="GeneID" id="104608897"/>
<dbReference type="SMART" id="SM00015">
    <property type="entry name" value="IQ"/>
    <property type="match status" value="2"/>
</dbReference>
<evidence type="ECO:0000256" key="2">
    <source>
        <dbReference type="ARBA" id="ARBA00024341"/>
    </source>
</evidence>
<accession>A0A1U8BB01</accession>
<comment type="similarity">
    <text evidence="2">Belongs to the IQD family.</text>
</comment>
<protein>
    <submittedName>
        <fullName evidence="6 7">Protein IQ-DOMAIN 14-like</fullName>
    </submittedName>
</protein>
<comment type="subunit">
    <text evidence="3">Binds to multiple calmodulin (CaM) in the presence of Ca(2+) and CaM-like proteins.</text>
</comment>
<evidence type="ECO:0000259" key="4">
    <source>
        <dbReference type="Pfam" id="PF13178"/>
    </source>
</evidence>
<dbReference type="Pfam" id="PF13178">
    <property type="entry name" value="DUF4005"/>
    <property type="match status" value="1"/>
</dbReference>
<dbReference type="Proteomes" id="UP000189703">
    <property type="component" value="Unplaced"/>
</dbReference>
<dbReference type="KEGG" id="nnu:104608897"/>
<name>A0A1U8BB01_NELNU</name>
<evidence type="ECO:0000256" key="1">
    <source>
        <dbReference type="ARBA" id="ARBA00022860"/>
    </source>
</evidence>
<dbReference type="eggNOG" id="ENOG502QVDD">
    <property type="taxonomic scope" value="Eukaryota"/>
</dbReference>
<proteinExistence type="inferred from homology"/>
<organism evidence="5 6">
    <name type="scientific">Nelumbo nucifera</name>
    <name type="common">Sacred lotus</name>
    <dbReference type="NCBI Taxonomy" id="4432"/>
    <lineage>
        <taxon>Eukaryota</taxon>
        <taxon>Viridiplantae</taxon>
        <taxon>Streptophyta</taxon>
        <taxon>Embryophyta</taxon>
        <taxon>Tracheophyta</taxon>
        <taxon>Spermatophyta</taxon>
        <taxon>Magnoliopsida</taxon>
        <taxon>Proteales</taxon>
        <taxon>Nelumbonaceae</taxon>
        <taxon>Nelumbo</taxon>
    </lineage>
</organism>
<dbReference type="OMA" id="NFDMNSD"/>
<dbReference type="OrthoDB" id="696085at2759"/>
<keyword evidence="5" id="KW-1185">Reference proteome</keyword>
<dbReference type="RefSeq" id="XP_019055241.1">
    <property type="nucleotide sequence ID" value="XM_019199696.1"/>
</dbReference>
<dbReference type="RefSeq" id="XP_010273326.1">
    <property type="nucleotide sequence ID" value="XM_010275024.2"/>
</dbReference>
<feature type="domain" description="DUF4005" evidence="4">
    <location>
        <begin position="331"/>
        <end position="395"/>
    </location>
</feature>
<dbReference type="Pfam" id="PF00612">
    <property type="entry name" value="IQ"/>
    <property type="match status" value="1"/>
</dbReference>
<keyword evidence="1" id="KW-0112">Calmodulin-binding</keyword>
<evidence type="ECO:0000313" key="6">
    <source>
        <dbReference type="RefSeq" id="XP_010273326.1"/>
    </source>
</evidence>
<dbReference type="CDD" id="cd23767">
    <property type="entry name" value="IQCD"/>
    <property type="match status" value="1"/>
</dbReference>
<evidence type="ECO:0000313" key="7">
    <source>
        <dbReference type="RefSeq" id="XP_019055241.1"/>
    </source>
</evidence>
<dbReference type="PANTHER" id="PTHR32295:SF41">
    <property type="entry name" value="PROTEIN IQ-DOMAIN 11"/>
    <property type="match status" value="1"/>
</dbReference>
<sequence length="452" mass="51741">MAKKKSWFNLVRRLFISEAKEKLDKKEKRWRWMFGRFKVKRLHVLAAASPTKERTLSEVEDEQNKHAMTVAIATAVAAEAAVAAAQAAAEVVRLRGTSKSYALCEGRSREWAAIKIQTAFRGYLARKALRALKALVKLQAIVRGRAVRRQAMTTLKSLQSLVKIQSQVRAKRLGIVEDNWTGEEQKELIDPNKELEDMGTRLGKLRLESQRRWDDSLLTKEETNSMFLTKQDAMIKRERIKRYSYSHQERRRRESEPNNVDGMLSNWLDHWVDTQAWKQEQLENFDRIAYLNAIDRDVGVAHLRPREIQKHEDLLGMNSPLSLPRRSFHQSNRSYNMDNDLFSGFSALPSYMAATESAKAKVRSISTPRQRLGAADAYSDHGSPSKSRHSFCSTNGSDATFINRICKPSGCQQRSPRIRGISAPIKSYQTSKDLSLDSIFSLQNWDQHKAFG</sequence>
<dbReference type="PANTHER" id="PTHR32295">
    <property type="entry name" value="IQ-DOMAIN 5-RELATED"/>
    <property type="match status" value="1"/>
</dbReference>
<evidence type="ECO:0000313" key="5">
    <source>
        <dbReference type="Proteomes" id="UP000189703"/>
    </source>
</evidence>
<dbReference type="PROSITE" id="PS50096">
    <property type="entry name" value="IQ"/>
    <property type="match status" value="2"/>
</dbReference>
<dbReference type="Gene3D" id="1.20.5.190">
    <property type="match status" value="1"/>
</dbReference>
<dbReference type="InterPro" id="IPR025064">
    <property type="entry name" value="DUF4005"/>
</dbReference>
<gene>
    <name evidence="6 7" type="primary">LOC104608897</name>
</gene>